<feature type="transmembrane region" description="Helical" evidence="1">
    <location>
        <begin position="51"/>
        <end position="69"/>
    </location>
</feature>
<dbReference type="OrthoDB" id="2745134at2759"/>
<keyword evidence="1" id="KW-0472">Membrane</keyword>
<dbReference type="InterPro" id="IPR045340">
    <property type="entry name" value="DUF6533"/>
</dbReference>
<organism evidence="3 4">
    <name type="scientific">Phanerochaete sordida</name>
    <dbReference type="NCBI Taxonomy" id="48140"/>
    <lineage>
        <taxon>Eukaryota</taxon>
        <taxon>Fungi</taxon>
        <taxon>Dikarya</taxon>
        <taxon>Basidiomycota</taxon>
        <taxon>Agaricomycotina</taxon>
        <taxon>Agaricomycetes</taxon>
        <taxon>Polyporales</taxon>
        <taxon>Phanerochaetaceae</taxon>
        <taxon>Phanerochaete</taxon>
    </lineage>
</organism>
<evidence type="ECO:0000259" key="2">
    <source>
        <dbReference type="Pfam" id="PF20151"/>
    </source>
</evidence>
<feature type="domain" description="DUF6533" evidence="2">
    <location>
        <begin position="24"/>
        <end position="62"/>
    </location>
</feature>
<accession>A0A9P3GPB9</accession>
<dbReference type="AlphaFoldDB" id="A0A9P3GPB9"/>
<evidence type="ECO:0000313" key="3">
    <source>
        <dbReference type="EMBL" id="GJE99215.1"/>
    </source>
</evidence>
<protein>
    <recommendedName>
        <fullName evidence="2">DUF6533 domain-containing protein</fullName>
    </recommendedName>
</protein>
<dbReference type="EMBL" id="BPQB01000104">
    <property type="protein sequence ID" value="GJE99215.1"/>
    <property type="molecule type" value="Genomic_DNA"/>
</dbReference>
<feature type="transmembrane region" description="Helical" evidence="1">
    <location>
        <begin position="114"/>
        <end position="136"/>
    </location>
</feature>
<dbReference type="Pfam" id="PF20151">
    <property type="entry name" value="DUF6533"/>
    <property type="match status" value="1"/>
</dbReference>
<name>A0A9P3GPB9_9APHY</name>
<proteinExistence type="predicted"/>
<comment type="caution">
    <text evidence="3">The sequence shown here is derived from an EMBL/GenBank/DDBJ whole genome shotgun (WGS) entry which is preliminary data.</text>
</comment>
<reference evidence="3 4" key="1">
    <citation type="submission" date="2021-08" db="EMBL/GenBank/DDBJ databases">
        <title>Draft Genome Sequence of Phanerochaete sordida strain YK-624.</title>
        <authorList>
            <person name="Mori T."/>
            <person name="Dohra H."/>
            <person name="Suzuki T."/>
            <person name="Kawagishi H."/>
            <person name="Hirai H."/>
        </authorList>
    </citation>
    <scope>NUCLEOTIDE SEQUENCE [LARGE SCALE GENOMIC DNA]</scope>
    <source>
        <strain evidence="3 4">YK-624</strain>
    </source>
</reference>
<dbReference type="Proteomes" id="UP000703269">
    <property type="component" value="Unassembled WGS sequence"/>
</dbReference>
<keyword evidence="1" id="KW-1133">Transmembrane helix</keyword>
<keyword evidence="1" id="KW-0812">Transmembrane</keyword>
<evidence type="ECO:0000256" key="1">
    <source>
        <dbReference type="SAM" id="Phobius"/>
    </source>
</evidence>
<sequence length="160" mass="17649">MPNSRAARSLLEIFATGATVVRLPLVVYEYAVTIDQEIIAAWRRNCTMASLILLSSRWLMIIGPVLGIVPVSSQAGCQTIWALGILVAVLNQTVVTLFSALRVYAILMHGRRRYVVPTIVVFFGVIPIGADIIAWLHTGQLYLHARCNQKTELSSSLSNR</sequence>
<feature type="transmembrane region" description="Helical" evidence="1">
    <location>
        <begin position="81"/>
        <end position="107"/>
    </location>
</feature>
<gene>
    <name evidence="3" type="ORF">PsYK624_154640</name>
</gene>
<keyword evidence="4" id="KW-1185">Reference proteome</keyword>
<evidence type="ECO:0000313" key="4">
    <source>
        <dbReference type="Proteomes" id="UP000703269"/>
    </source>
</evidence>